<dbReference type="GeneID" id="9224895"/>
<sequence>MSNAEVIWFDRSSATKPHKNNVDIRIIVKDLGEVPPTDPASKDPTSTGPASNDPAEKDFSKKGLATLKISPTRLYFEGYSTTNKALYKLDLELFREVEPENTEIKLFEDKCSEIHLILRKKDLSEVHWPRLLATEAKSRHVKPDVGKHVEQILREDAEKDEEQYPVDDSLKFESFMERSSDMLNAQGAEIGGAGTQKEDEKEEETGMPELEGEGEEDEVEALPSTGNPKIEEIP</sequence>
<proteinExistence type="inferred from homology"/>
<dbReference type="Proteomes" id="UP000002035">
    <property type="component" value="Unassembled WGS sequence"/>
</dbReference>
<keyword evidence="5" id="KW-1185">Reference proteome</keyword>
<dbReference type="GO" id="GO:0005634">
    <property type="term" value="C:nucleus"/>
    <property type="evidence" value="ECO:0007669"/>
    <property type="project" value="TreeGrafter"/>
</dbReference>
<evidence type="ECO:0000313" key="4">
    <source>
        <dbReference type="EMBL" id="EEQ30136.1"/>
    </source>
</evidence>
<dbReference type="OMA" id="EEGPYWP"/>
<dbReference type="InterPro" id="IPR007052">
    <property type="entry name" value="CS_dom"/>
</dbReference>
<dbReference type="GO" id="GO:0006457">
    <property type="term" value="P:protein folding"/>
    <property type="evidence" value="ECO:0007669"/>
    <property type="project" value="TreeGrafter"/>
</dbReference>
<evidence type="ECO:0000313" key="5">
    <source>
        <dbReference type="Proteomes" id="UP000002035"/>
    </source>
</evidence>
<dbReference type="STRING" id="554155.C5FKB4"/>
<feature type="region of interest" description="Disordered" evidence="2">
    <location>
        <begin position="33"/>
        <end position="59"/>
    </location>
</feature>
<dbReference type="PANTHER" id="PTHR22932">
    <property type="entry name" value="TELOMERASE-BINDING PROTEIN P23 HSP90 CO-CHAPERONE"/>
    <property type="match status" value="1"/>
</dbReference>
<dbReference type="OrthoDB" id="1564555at2759"/>
<protein>
    <recommendedName>
        <fullName evidence="3">CS domain-containing protein</fullName>
    </recommendedName>
</protein>
<reference evidence="5" key="1">
    <citation type="journal article" date="2012" name="MBio">
        <title>Comparative genome analysis of Trichophyton rubrum and related dermatophytes reveals candidate genes involved in infection.</title>
        <authorList>
            <person name="Martinez D.A."/>
            <person name="Oliver B.G."/>
            <person name="Graeser Y."/>
            <person name="Goldberg J.M."/>
            <person name="Li W."/>
            <person name="Martinez-Rossi N.M."/>
            <person name="Monod M."/>
            <person name="Shelest E."/>
            <person name="Barton R.C."/>
            <person name="Birch E."/>
            <person name="Brakhage A.A."/>
            <person name="Chen Z."/>
            <person name="Gurr S.J."/>
            <person name="Heiman D."/>
            <person name="Heitman J."/>
            <person name="Kosti I."/>
            <person name="Rossi A."/>
            <person name="Saif S."/>
            <person name="Samalova M."/>
            <person name="Saunders C.W."/>
            <person name="Shea T."/>
            <person name="Summerbell R.C."/>
            <person name="Xu J."/>
            <person name="Young S."/>
            <person name="Zeng Q."/>
            <person name="Birren B.W."/>
            <person name="Cuomo C.A."/>
            <person name="White T.C."/>
        </authorList>
    </citation>
    <scope>NUCLEOTIDE SEQUENCE [LARGE SCALE GENOMIC DNA]</scope>
    <source>
        <strain evidence="5">ATCC MYA-4605 / CBS 113480</strain>
    </source>
</reference>
<dbReference type="GO" id="GO:0051087">
    <property type="term" value="F:protein-folding chaperone binding"/>
    <property type="evidence" value="ECO:0007669"/>
    <property type="project" value="TreeGrafter"/>
</dbReference>
<dbReference type="PROSITE" id="PS51203">
    <property type="entry name" value="CS"/>
    <property type="match status" value="1"/>
</dbReference>
<evidence type="ECO:0000256" key="1">
    <source>
        <dbReference type="ARBA" id="ARBA00025733"/>
    </source>
</evidence>
<dbReference type="RefSeq" id="XP_002847449.1">
    <property type="nucleotide sequence ID" value="XM_002847403.1"/>
</dbReference>
<name>C5FKB4_ARTOC</name>
<dbReference type="GO" id="GO:0051879">
    <property type="term" value="F:Hsp90 protein binding"/>
    <property type="evidence" value="ECO:0007669"/>
    <property type="project" value="InterPro"/>
</dbReference>
<dbReference type="VEuPathDB" id="FungiDB:MCYG_02955"/>
<dbReference type="PANTHER" id="PTHR22932:SF1">
    <property type="entry name" value="CO-CHAPERONE PROTEIN DAF-41"/>
    <property type="match status" value="1"/>
</dbReference>
<feature type="domain" description="CS" evidence="3">
    <location>
        <begin position="1"/>
        <end position="132"/>
    </location>
</feature>
<dbReference type="SUPFAM" id="SSF49764">
    <property type="entry name" value="HSP20-like chaperones"/>
    <property type="match status" value="1"/>
</dbReference>
<dbReference type="eggNOG" id="ENOG502RQ1N">
    <property type="taxonomic scope" value="Eukaryota"/>
</dbReference>
<dbReference type="Gene3D" id="2.60.40.790">
    <property type="match status" value="1"/>
</dbReference>
<dbReference type="EMBL" id="DS995703">
    <property type="protein sequence ID" value="EEQ30136.1"/>
    <property type="molecule type" value="Genomic_DNA"/>
</dbReference>
<dbReference type="HOGENOM" id="CLU_078883_0_0_1"/>
<evidence type="ECO:0000256" key="2">
    <source>
        <dbReference type="SAM" id="MobiDB-lite"/>
    </source>
</evidence>
<organism evidence="4 5">
    <name type="scientific">Arthroderma otae (strain ATCC MYA-4605 / CBS 113480)</name>
    <name type="common">Microsporum canis</name>
    <dbReference type="NCBI Taxonomy" id="554155"/>
    <lineage>
        <taxon>Eukaryota</taxon>
        <taxon>Fungi</taxon>
        <taxon>Dikarya</taxon>
        <taxon>Ascomycota</taxon>
        <taxon>Pezizomycotina</taxon>
        <taxon>Eurotiomycetes</taxon>
        <taxon>Eurotiomycetidae</taxon>
        <taxon>Onygenales</taxon>
        <taxon>Arthrodermataceae</taxon>
        <taxon>Microsporum</taxon>
    </lineage>
</organism>
<gene>
    <name evidence="4" type="ORF">MCYG_02955</name>
</gene>
<dbReference type="GO" id="GO:0005829">
    <property type="term" value="C:cytosol"/>
    <property type="evidence" value="ECO:0007669"/>
    <property type="project" value="TreeGrafter"/>
</dbReference>
<dbReference type="AlphaFoldDB" id="C5FKB4"/>
<evidence type="ECO:0000259" key="3">
    <source>
        <dbReference type="PROSITE" id="PS51203"/>
    </source>
</evidence>
<feature type="region of interest" description="Disordered" evidence="2">
    <location>
        <begin position="181"/>
        <end position="234"/>
    </location>
</feature>
<comment type="similarity">
    <text evidence="1">Belongs to the p23/wos2 family.</text>
</comment>
<dbReference type="InterPro" id="IPR008978">
    <property type="entry name" value="HSP20-like_chaperone"/>
</dbReference>
<feature type="compositionally biased region" description="Acidic residues" evidence="2">
    <location>
        <begin position="200"/>
        <end position="220"/>
    </location>
</feature>
<accession>C5FKB4</accession>
<dbReference type="InterPro" id="IPR045250">
    <property type="entry name" value="p23-like"/>
</dbReference>
<dbReference type="GO" id="GO:0051131">
    <property type="term" value="P:chaperone-mediated protein complex assembly"/>
    <property type="evidence" value="ECO:0007669"/>
    <property type="project" value="TreeGrafter"/>
</dbReference>